<accession>A0A4D9DL92</accession>
<dbReference type="AlphaFoldDB" id="A0A4D9DL92"/>
<dbReference type="EMBL" id="QXTE01001299">
    <property type="protein sequence ID" value="TFJ95802.1"/>
    <property type="molecule type" value="Genomic_DNA"/>
</dbReference>
<comment type="caution">
    <text evidence="1">The sequence shown here is derived from an EMBL/GenBank/DDBJ whole genome shotgun (WGS) entry which is preliminary data.</text>
</comment>
<dbReference type="Proteomes" id="UP000297703">
    <property type="component" value="Unassembled WGS sequence"/>
</dbReference>
<proteinExistence type="predicted"/>
<reference evidence="1 2" key="2">
    <citation type="submission" date="2019-04" db="EMBL/GenBank/DDBJ databases">
        <title>The genome sequence of big-headed turtle.</title>
        <authorList>
            <person name="Gong S."/>
        </authorList>
    </citation>
    <scope>NUCLEOTIDE SEQUENCE [LARGE SCALE GENOMIC DNA]</scope>
    <source>
        <strain evidence="1">DO16091913</strain>
        <tissue evidence="1">Muscle</tissue>
    </source>
</reference>
<protein>
    <submittedName>
        <fullName evidence="1">Cysteine proteinase</fullName>
    </submittedName>
</protein>
<evidence type="ECO:0000313" key="2">
    <source>
        <dbReference type="Proteomes" id="UP000297703"/>
    </source>
</evidence>
<organism evidence="1 2">
    <name type="scientific">Platysternon megacephalum</name>
    <name type="common">big-headed turtle</name>
    <dbReference type="NCBI Taxonomy" id="55544"/>
    <lineage>
        <taxon>Eukaryota</taxon>
        <taxon>Metazoa</taxon>
        <taxon>Chordata</taxon>
        <taxon>Craniata</taxon>
        <taxon>Vertebrata</taxon>
        <taxon>Euteleostomi</taxon>
        <taxon>Archelosauria</taxon>
        <taxon>Testudinata</taxon>
        <taxon>Testudines</taxon>
        <taxon>Cryptodira</taxon>
        <taxon>Durocryptodira</taxon>
        <taxon>Testudinoidea</taxon>
        <taxon>Platysternidae</taxon>
        <taxon>Platysternon</taxon>
    </lineage>
</organism>
<gene>
    <name evidence="1" type="ORF">DR999_PMT22502</name>
</gene>
<name>A0A4D9DL92_9SAUR</name>
<evidence type="ECO:0000313" key="1">
    <source>
        <dbReference type="EMBL" id="TFJ95802.1"/>
    </source>
</evidence>
<keyword evidence="2" id="KW-1185">Reference proteome</keyword>
<sequence>MEPGFGAAGTVDSISGLPCPAVRSSVTERRAATRQAARNVCSRRPCSEHYLLTDSIASHFAFTPVAFVAVVPVFGEERDKGDSKPRVQTGDFSIRAGREVGRTATAEEF</sequence>
<reference evidence="1 2" key="1">
    <citation type="submission" date="2019-04" db="EMBL/GenBank/DDBJ databases">
        <title>Draft genome of the big-headed turtle Platysternon megacephalum.</title>
        <authorList>
            <person name="Gong S."/>
        </authorList>
    </citation>
    <scope>NUCLEOTIDE SEQUENCE [LARGE SCALE GENOMIC DNA]</scope>
    <source>
        <strain evidence="1">DO16091913</strain>
        <tissue evidence="1">Muscle</tissue>
    </source>
</reference>